<evidence type="ECO:0000256" key="4">
    <source>
        <dbReference type="PROSITE-ProRule" id="PRU00335"/>
    </source>
</evidence>
<name>A0A132PFP8_9MYCO</name>
<dbReference type="AlphaFoldDB" id="A0A132PFP8"/>
<dbReference type="GO" id="GO:0003700">
    <property type="term" value="F:DNA-binding transcription factor activity"/>
    <property type="evidence" value="ECO:0007669"/>
    <property type="project" value="TreeGrafter"/>
</dbReference>
<feature type="DNA-binding region" description="H-T-H motif" evidence="4">
    <location>
        <begin position="37"/>
        <end position="56"/>
    </location>
</feature>
<dbReference type="Pfam" id="PF17918">
    <property type="entry name" value="TetR_C_15"/>
    <property type="match status" value="1"/>
</dbReference>
<sequence>MSDAPRKAPRQDRSRETVDVVLEAAAQVFEREGLSATTNRIAERAGVSIGSVYQYFPNKHALLYALAERHVRDTVERLDKVFGRLRTELPPFDDTMRRILGEVVALHSDRPGLHGLLHRVAPRRAKELAALQEFEDHLAREIAFHLERCDRAGDDDPLVTAQVLVHAIDAHLHRVLTRRGMDVDQLVDLVERLLAHPA</sequence>
<dbReference type="InterPro" id="IPR023772">
    <property type="entry name" value="DNA-bd_HTH_TetR-type_CS"/>
</dbReference>
<dbReference type="PANTHER" id="PTHR30055">
    <property type="entry name" value="HTH-TYPE TRANSCRIPTIONAL REGULATOR RUTR"/>
    <property type="match status" value="1"/>
</dbReference>
<accession>A0A132PFP8</accession>
<evidence type="ECO:0000256" key="2">
    <source>
        <dbReference type="ARBA" id="ARBA00023125"/>
    </source>
</evidence>
<proteinExistence type="predicted"/>
<keyword evidence="2 4" id="KW-0238">DNA-binding</keyword>
<dbReference type="STRING" id="59750.AWC31_23410"/>
<dbReference type="Proteomes" id="UP000070612">
    <property type="component" value="Unassembled WGS sequence"/>
</dbReference>
<evidence type="ECO:0000256" key="1">
    <source>
        <dbReference type="ARBA" id="ARBA00023015"/>
    </source>
</evidence>
<organism evidence="6 7">
    <name type="scientific">Mycolicibacterium wolinskyi</name>
    <dbReference type="NCBI Taxonomy" id="59750"/>
    <lineage>
        <taxon>Bacteria</taxon>
        <taxon>Bacillati</taxon>
        <taxon>Actinomycetota</taxon>
        <taxon>Actinomycetes</taxon>
        <taxon>Mycobacteriales</taxon>
        <taxon>Mycobacteriaceae</taxon>
        <taxon>Mycolicibacterium</taxon>
    </lineage>
</organism>
<comment type="caution">
    <text evidence="6">The sequence shown here is derived from an EMBL/GenBank/DDBJ whole genome shotgun (WGS) entry which is preliminary data.</text>
</comment>
<evidence type="ECO:0000259" key="5">
    <source>
        <dbReference type="PROSITE" id="PS50977"/>
    </source>
</evidence>
<dbReference type="Pfam" id="PF00440">
    <property type="entry name" value="TetR_N"/>
    <property type="match status" value="1"/>
</dbReference>
<reference evidence="6 7" key="1">
    <citation type="submission" date="2015-07" db="EMBL/GenBank/DDBJ databases">
        <title>A draft genome sequence of Mycobacterium wolinskyi.</title>
        <authorList>
            <person name="de Man T.J."/>
            <person name="Perry K.A."/>
            <person name="Coulliette A.D."/>
            <person name="Jensen B."/>
            <person name="Toney N.C."/>
            <person name="Limbago B.M."/>
            <person name="Noble-Wang J."/>
        </authorList>
    </citation>
    <scope>NUCLEOTIDE SEQUENCE [LARGE SCALE GENOMIC DNA]</scope>
    <source>
        <strain evidence="6 7">CDC_01</strain>
    </source>
</reference>
<feature type="domain" description="HTH tetR-type" evidence="5">
    <location>
        <begin position="15"/>
        <end position="74"/>
    </location>
</feature>
<dbReference type="EMBL" id="LGTW01000021">
    <property type="protein sequence ID" value="KWX21155.1"/>
    <property type="molecule type" value="Genomic_DNA"/>
</dbReference>
<dbReference type="InterPro" id="IPR001647">
    <property type="entry name" value="HTH_TetR"/>
</dbReference>
<evidence type="ECO:0000313" key="7">
    <source>
        <dbReference type="Proteomes" id="UP000070612"/>
    </source>
</evidence>
<protein>
    <submittedName>
        <fullName evidence="6">TetR family transcriptional regulator</fullName>
    </submittedName>
</protein>
<keyword evidence="3" id="KW-0804">Transcription</keyword>
<evidence type="ECO:0000313" key="6">
    <source>
        <dbReference type="EMBL" id="KWX21155.1"/>
    </source>
</evidence>
<keyword evidence="7" id="KW-1185">Reference proteome</keyword>
<dbReference type="GO" id="GO:0000976">
    <property type="term" value="F:transcription cis-regulatory region binding"/>
    <property type="evidence" value="ECO:0007669"/>
    <property type="project" value="TreeGrafter"/>
</dbReference>
<dbReference type="PATRIC" id="fig|59750.3.peg.3104"/>
<keyword evidence="1" id="KW-0805">Transcription regulation</keyword>
<evidence type="ECO:0000256" key="3">
    <source>
        <dbReference type="ARBA" id="ARBA00023163"/>
    </source>
</evidence>
<dbReference type="PRINTS" id="PR00455">
    <property type="entry name" value="HTHTETR"/>
</dbReference>
<dbReference type="InterPro" id="IPR041669">
    <property type="entry name" value="TetR_C_15"/>
</dbReference>
<dbReference type="InterPro" id="IPR009057">
    <property type="entry name" value="Homeodomain-like_sf"/>
</dbReference>
<dbReference type="RefSeq" id="WP_067854786.1">
    <property type="nucleotide sequence ID" value="NZ_LGTW01000021.1"/>
</dbReference>
<dbReference type="InterPro" id="IPR050109">
    <property type="entry name" value="HTH-type_TetR-like_transc_reg"/>
</dbReference>
<gene>
    <name evidence="6" type="ORF">AFM11_26190</name>
</gene>
<dbReference type="PROSITE" id="PS50977">
    <property type="entry name" value="HTH_TETR_2"/>
    <property type="match status" value="1"/>
</dbReference>
<dbReference type="SUPFAM" id="SSF46689">
    <property type="entry name" value="Homeodomain-like"/>
    <property type="match status" value="1"/>
</dbReference>
<dbReference type="Gene3D" id="1.10.357.10">
    <property type="entry name" value="Tetracycline Repressor, domain 2"/>
    <property type="match status" value="1"/>
</dbReference>
<dbReference type="PROSITE" id="PS01081">
    <property type="entry name" value="HTH_TETR_1"/>
    <property type="match status" value="1"/>
</dbReference>
<dbReference type="PANTHER" id="PTHR30055:SF234">
    <property type="entry name" value="HTH-TYPE TRANSCRIPTIONAL REGULATOR BETI"/>
    <property type="match status" value="1"/>
</dbReference>